<evidence type="ECO:0008006" key="7">
    <source>
        <dbReference type="Google" id="ProtNLM"/>
    </source>
</evidence>
<dbReference type="Pfam" id="PF21683">
    <property type="entry name" value="GpP-like_1st"/>
    <property type="match status" value="1"/>
</dbReference>
<dbReference type="InterPro" id="IPR023399">
    <property type="entry name" value="Baseplate-like_2-layer_sand"/>
</dbReference>
<evidence type="ECO:0000259" key="3">
    <source>
        <dbReference type="Pfam" id="PF22255"/>
    </source>
</evidence>
<dbReference type="InterPro" id="IPR049354">
    <property type="entry name" value="GpP-like_N"/>
</dbReference>
<dbReference type="InterPro" id="IPR054482">
    <property type="entry name" value="NMB1110-like_3rd"/>
</dbReference>
<gene>
    <name evidence="5" type="ORF">GAK35_03379</name>
</gene>
<dbReference type="Proteomes" id="UP000462435">
    <property type="component" value="Unassembled WGS sequence"/>
</dbReference>
<dbReference type="Pfam" id="PF22630">
    <property type="entry name" value="NMB1110_3rd"/>
    <property type="match status" value="1"/>
</dbReference>
<feature type="domain" description="Baseplate hub protein gp44-like N-terminal" evidence="1">
    <location>
        <begin position="5"/>
        <end position="93"/>
    </location>
</feature>
<evidence type="ECO:0000259" key="2">
    <source>
        <dbReference type="Pfam" id="PF22174"/>
    </source>
</evidence>
<dbReference type="AlphaFoldDB" id="A0A7V8FUD0"/>
<dbReference type="Gene3D" id="3.30.1920.10">
    <property type="entry name" value="Baseplate protein-like domains - 2 layer sandwich fold"/>
    <property type="match status" value="1"/>
</dbReference>
<dbReference type="Gene3D" id="3.55.50.10">
    <property type="entry name" value="Baseplate protein-like domains"/>
    <property type="match status" value="1"/>
</dbReference>
<dbReference type="InterPro" id="IPR053981">
    <property type="entry name" value="Gp44/GpP-like_2nd"/>
</dbReference>
<protein>
    <recommendedName>
        <fullName evidence="7">Phage tail protein</fullName>
    </recommendedName>
</protein>
<dbReference type="InterPro" id="IPR026276">
    <property type="entry name" value="Baseplate_GpP"/>
</dbReference>
<evidence type="ECO:0000259" key="1">
    <source>
        <dbReference type="Pfam" id="PF21683"/>
    </source>
</evidence>
<dbReference type="Gene3D" id="2.30.300.10">
    <property type="entry name" value="Baseplate protein-like domain - beta roll fold"/>
    <property type="match status" value="1"/>
</dbReference>
<dbReference type="InterPro" id="IPR054034">
    <property type="entry name" value="NMB1110-like_C"/>
</dbReference>
<feature type="domain" description="Tail protein NMB1110-like third" evidence="4">
    <location>
        <begin position="211"/>
        <end position="267"/>
    </location>
</feature>
<name>A0A7V8FUD0_9BURK</name>
<evidence type="ECO:0000313" key="5">
    <source>
        <dbReference type="EMBL" id="KAF1041325.1"/>
    </source>
</evidence>
<organism evidence="5 6">
    <name type="scientific">Herbaspirillum frisingense</name>
    <dbReference type="NCBI Taxonomy" id="92645"/>
    <lineage>
        <taxon>Bacteria</taxon>
        <taxon>Pseudomonadati</taxon>
        <taxon>Pseudomonadota</taxon>
        <taxon>Betaproteobacteria</taxon>
        <taxon>Burkholderiales</taxon>
        <taxon>Oxalobacteraceae</taxon>
        <taxon>Herbaspirillum</taxon>
    </lineage>
</organism>
<sequence length="368" mass="41124">MSDNISLMIGGQVHDRWRRYRVDSDLLMPADDWDMTAAVKPGEGQASDVPDFVYEGAKSQLRIGDDLILDGILDTIDHDVSKRGNIMELYGRDRASLMLDCSAPLLTMQQATLEQVVKKAVASLNIKQVEYRAKPSAPAEKVHTEPGQSVWEWLQAACEVNQVWPWMAPNGTLIIGAPNYDIAPAADLILRRDGSGNVRQLRRVRSIHRSYSEITVYGQSPGTEGEQGGNVKGVVTDDTVPLYRPRVVIDGNCDSDELAEQRANKIMADGKMARDNFHARVEGHRVGIANNEGAPWEPGMRVNVYSEPHGVSAVYFLIRRTFTLSKQEGRQTELLLVPDRTWLLNIPFLKAKRRKGYGTRKGHYVESD</sequence>
<feature type="domain" description="Tail protein NMB1110-like C-terminal" evidence="2">
    <location>
        <begin position="276"/>
        <end position="339"/>
    </location>
</feature>
<feature type="domain" description="Baseplate hub protein gp44/GpP-like second" evidence="3">
    <location>
        <begin position="97"/>
        <end position="176"/>
    </location>
</feature>
<dbReference type="Pfam" id="PF22174">
    <property type="entry name" value="NMB1110-like_C"/>
    <property type="match status" value="1"/>
</dbReference>
<reference evidence="6" key="1">
    <citation type="journal article" date="2020" name="MBio">
        <title>Horizontal gene transfer to a defensive symbiont with a reduced genome amongst a multipartite beetle microbiome.</title>
        <authorList>
            <person name="Waterworth S.C."/>
            <person name="Florez L.V."/>
            <person name="Rees E.R."/>
            <person name="Hertweck C."/>
            <person name="Kaltenpoth M."/>
            <person name="Kwan J.C."/>
        </authorList>
    </citation>
    <scope>NUCLEOTIDE SEQUENCE [LARGE SCALE GENOMIC DNA]</scope>
</reference>
<comment type="caution">
    <text evidence="5">The sequence shown here is derived from an EMBL/GenBank/DDBJ whole genome shotgun (WGS) entry which is preliminary data.</text>
</comment>
<dbReference type="EMBL" id="WNDX01000127">
    <property type="protein sequence ID" value="KAF1041325.1"/>
    <property type="molecule type" value="Genomic_DNA"/>
</dbReference>
<proteinExistence type="predicted"/>
<evidence type="ECO:0000259" key="4">
    <source>
        <dbReference type="Pfam" id="PF22630"/>
    </source>
</evidence>
<accession>A0A7V8FUD0</accession>
<dbReference type="SUPFAM" id="SSF69279">
    <property type="entry name" value="Phage tail proteins"/>
    <property type="match status" value="2"/>
</dbReference>
<evidence type="ECO:0000313" key="6">
    <source>
        <dbReference type="Proteomes" id="UP000462435"/>
    </source>
</evidence>
<dbReference type="PIRSF" id="PIRSF004440">
    <property type="entry name" value="GpP"/>
    <property type="match status" value="1"/>
</dbReference>
<dbReference type="Pfam" id="PF22255">
    <property type="entry name" value="Gp44-like_2nd"/>
    <property type="match status" value="1"/>
</dbReference>